<dbReference type="EMBL" id="JAGFBF010000001">
    <property type="protein sequence ID" value="MBO2989076.1"/>
    <property type="molecule type" value="Genomic_DNA"/>
</dbReference>
<organism evidence="2 3">
    <name type="scientific">Leucobacter tardus</name>
    <dbReference type="NCBI Taxonomy" id="501483"/>
    <lineage>
        <taxon>Bacteria</taxon>
        <taxon>Bacillati</taxon>
        <taxon>Actinomycetota</taxon>
        <taxon>Actinomycetes</taxon>
        <taxon>Micrococcales</taxon>
        <taxon>Microbacteriaceae</taxon>
        <taxon>Leucobacter</taxon>
    </lineage>
</organism>
<dbReference type="InterPro" id="IPR020556">
    <property type="entry name" value="Amidase_CS"/>
</dbReference>
<dbReference type="InterPro" id="IPR036928">
    <property type="entry name" value="AS_sf"/>
</dbReference>
<evidence type="ECO:0000259" key="1">
    <source>
        <dbReference type="Pfam" id="PF01425"/>
    </source>
</evidence>
<dbReference type="SUPFAM" id="SSF75304">
    <property type="entry name" value="Amidase signature (AS) enzymes"/>
    <property type="match status" value="1"/>
</dbReference>
<dbReference type="PANTHER" id="PTHR11895">
    <property type="entry name" value="TRANSAMIDASE"/>
    <property type="match status" value="1"/>
</dbReference>
<dbReference type="PROSITE" id="PS00571">
    <property type="entry name" value="AMIDASES"/>
    <property type="match status" value="1"/>
</dbReference>
<dbReference type="AlphaFoldDB" id="A0A939QJJ0"/>
<comment type="caution">
    <text evidence="2">The sequence shown here is derived from an EMBL/GenBank/DDBJ whole genome shotgun (WGS) entry which is preliminary data.</text>
</comment>
<accession>A0A939QJJ0</accession>
<sequence length="464" mass="48822">MREITHLTAIDMRRALDDRALSVVDVVQAHLEQIEAGAAVNAVVTVDPEGALARARELDAQGPDPELPLFGLPIGVKDTHDTAGVRTTYGSIRHRAHVPPRDAAHVRRMREAGAVIVGKTNVPEYAAGSHTVNRVFGPTRNPYALDRSAGGSSGGAAAALAARQVALADGSDMGGSLRNPASFCNVVGLRPSPGIVPASDAANLLSPLTTAGPMGRTVDDVALLLSVIGRPDSRTPSWASGPVERPTDGSLRGVRVGWAPTLGGRIPVDSEVLEVLEDAVRVFADAGAEVVEACPDLDGATEAFLTLRAAEFEAEWGDQLARDPEDFNDRITWNIERGRELSGRDVMRAQEQQTRIIRAGADFFSDVDVLLSPAAQVAPFPVTLDYPHEVAGQTQQHYLDWMRAATAITMLGVPAISVPAGFTAAGLPVGLQIASRIGTDASLLGTARIYEALTDFGSRAPAGA</sequence>
<reference evidence="2" key="1">
    <citation type="submission" date="2021-03" db="EMBL/GenBank/DDBJ databases">
        <title>Leucobacter chromiisoli sp. nov., isolated from chromium-containing soil of chemical plant.</title>
        <authorList>
            <person name="Xu Z."/>
        </authorList>
    </citation>
    <scope>NUCLEOTIDE SEQUENCE</scope>
    <source>
        <strain evidence="2">K 70/01</strain>
    </source>
</reference>
<feature type="domain" description="Amidase" evidence="1">
    <location>
        <begin position="25"/>
        <end position="444"/>
    </location>
</feature>
<name>A0A939QJJ0_9MICO</name>
<gene>
    <name evidence="2" type="ORF">J4H85_03555</name>
</gene>
<protein>
    <submittedName>
        <fullName evidence="2">Amidase</fullName>
    </submittedName>
</protein>
<dbReference type="GO" id="GO:0003824">
    <property type="term" value="F:catalytic activity"/>
    <property type="evidence" value="ECO:0007669"/>
    <property type="project" value="InterPro"/>
</dbReference>
<proteinExistence type="predicted"/>
<keyword evidence="3" id="KW-1185">Reference proteome</keyword>
<dbReference type="InterPro" id="IPR023631">
    <property type="entry name" value="Amidase_dom"/>
</dbReference>
<dbReference type="Pfam" id="PF01425">
    <property type="entry name" value="Amidase"/>
    <property type="match status" value="1"/>
</dbReference>
<dbReference type="Proteomes" id="UP000668403">
    <property type="component" value="Unassembled WGS sequence"/>
</dbReference>
<dbReference type="RefSeq" id="WP_208236908.1">
    <property type="nucleotide sequence ID" value="NZ_BAAAQU010000001.1"/>
</dbReference>
<dbReference type="PANTHER" id="PTHR11895:SF76">
    <property type="entry name" value="INDOLEACETAMIDE HYDROLASE"/>
    <property type="match status" value="1"/>
</dbReference>
<evidence type="ECO:0000313" key="2">
    <source>
        <dbReference type="EMBL" id="MBO2989076.1"/>
    </source>
</evidence>
<dbReference type="InterPro" id="IPR000120">
    <property type="entry name" value="Amidase"/>
</dbReference>
<dbReference type="Gene3D" id="3.90.1300.10">
    <property type="entry name" value="Amidase signature (AS) domain"/>
    <property type="match status" value="1"/>
</dbReference>
<evidence type="ECO:0000313" key="3">
    <source>
        <dbReference type="Proteomes" id="UP000668403"/>
    </source>
</evidence>